<dbReference type="InterPro" id="IPR042418">
    <property type="entry name" value="TXNDC15"/>
</dbReference>
<dbReference type="GO" id="GO:0060271">
    <property type="term" value="P:cilium assembly"/>
    <property type="evidence" value="ECO:0007669"/>
    <property type="project" value="TreeGrafter"/>
</dbReference>
<reference evidence="3" key="2">
    <citation type="submission" date="2014-05" db="EMBL/GenBank/DDBJ databases">
        <title>The genome and life-stage specific transcriptomes of Globodera pallida elucidate key aspects of plant parasitism by a cyst nematode.</title>
        <authorList>
            <person name="Cotton J.A."/>
            <person name="Lilley C.J."/>
            <person name="Jones L.M."/>
            <person name="Kikuchi T."/>
            <person name="Reid A.J."/>
            <person name="Thorpe P."/>
            <person name="Tsai I.J."/>
            <person name="Beasley H."/>
            <person name="Blok V."/>
            <person name="Cock P.J.A."/>
            <person name="Van den Akker S.E."/>
            <person name="Holroyd N."/>
            <person name="Hunt M."/>
            <person name="Mantelin S."/>
            <person name="Naghra H."/>
            <person name="Pain A."/>
            <person name="Palomares-Rius J.E."/>
            <person name="Zarowiecki M."/>
            <person name="Berriman M."/>
            <person name="Jones J.T."/>
            <person name="Urwin P.E."/>
        </authorList>
    </citation>
    <scope>NUCLEOTIDE SEQUENCE [LARGE SCALE GENOMIC DNA]</scope>
    <source>
        <strain evidence="3">Lindley</strain>
    </source>
</reference>
<name>A0A183BSU3_GLOPA</name>
<dbReference type="Gene3D" id="3.40.30.10">
    <property type="entry name" value="Glutaredoxin"/>
    <property type="match status" value="1"/>
</dbReference>
<dbReference type="InterPro" id="IPR036249">
    <property type="entry name" value="Thioredoxin-like_sf"/>
</dbReference>
<dbReference type="Proteomes" id="UP000050741">
    <property type="component" value="Unassembled WGS sequence"/>
</dbReference>
<organism evidence="3 4">
    <name type="scientific">Globodera pallida</name>
    <name type="common">Potato cyst nematode worm</name>
    <name type="synonym">Heterodera pallida</name>
    <dbReference type="NCBI Taxonomy" id="36090"/>
    <lineage>
        <taxon>Eukaryota</taxon>
        <taxon>Metazoa</taxon>
        <taxon>Ecdysozoa</taxon>
        <taxon>Nematoda</taxon>
        <taxon>Chromadorea</taxon>
        <taxon>Rhabditida</taxon>
        <taxon>Tylenchina</taxon>
        <taxon>Tylenchomorpha</taxon>
        <taxon>Tylenchoidea</taxon>
        <taxon>Heteroderidae</taxon>
        <taxon>Heteroderinae</taxon>
        <taxon>Globodera</taxon>
    </lineage>
</organism>
<dbReference type="WBParaSite" id="GPLIN_000367900">
    <property type="protein sequence ID" value="GPLIN_000367900"/>
    <property type="gene ID" value="GPLIN_000367900"/>
</dbReference>
<dbReference type="PANTHER" id="PTHR14684">
    <property type="entry name" value="THIOREDOXIN DOMAIN-CONTAINING PROTEIN 15"/>
    <property type="match status" value="1"/>
</dbReference>
<accession>A0A183BSU3</accession>
<keyword evidence="2" id="KW-0812">Transmembrane</keyword>
<keyword evidence="2" id="KW-1133">Transmembrane helix</keyword>
<feature type="region of interest" description="Disordered" evidence="1">
    <location>
        <begin position="418"/>
        <end position="443"/>
    </location>
</feature>
<reference evidence="3" key="1">
    <citation type="submission" date="2013-12" db="EMBL/GenBank/DDBJ databases">
        <authorList>
            <person name="Aslett M."/>
        </authorList>
    </citation>
    <scope>NUCLEOTIDE SEQUENCE [LARGE SCALE GENOMIC DNA]</scope>
    <source>
        <strain evidence="3">Lindley</strain>
    </source>
</reference>
<dbReference type="SUPFAM" id="SSF52833">
    <property type="entry name" value="Thioredoxin-like"/>
    <property type="match status" value="1"/>
</dbReference>
<protein>
    <submittedName>
        <fullName evidence="4">Thioredoxin domain-containing protein</fullName>
    </submittedName>
</protein>
<keyword evidence="2" id="KW-0472">Membrane</keyword>
<dbReference type="AlphaFoldDB" id="A0A183BSU3"/>
<dbReference type="GO" id="GO:0005929">
    <property type="term" value="C:cilium"/>
    <property type="evidence" value="ECO:0007669"/>
    <property type="project" value="TreeGrafter"/>
</dbReference>
<evidence type="ECO:0000313" key="3">
    <source>
        <dbReference type="Proteomes" id="UP000050741"/>
    </source>
</evidence>
<sequence length="522" mass="57853">MSLAVKASKSLAEQPRLIQQRSYSAHPGADGIENASSASVAGGALLSYAPVPLPKMGGRNARQQLDIQNLANEAHLVASLKNGTEFDAVGKISEDEIRKSLLVEAKRRKFWNAKTIDKMDFQEIIQCFCHHYVLESFTETRSVAEAIESSSSVVRNTNEDNTAPLMSPSHATNNRTLFATLTEQSATTRNGPVELKTMGMSNKDLGQYPWDFDVQPDDDFVSQTKILEMPNSHRLGACHSCKGETLVHCFHCRGSGNDKCTYCRGTGMKAGVAHPAVYTHPMIGTFPGTSVAGASAQSKARLRQMSARELLALAKRRDPYGRPTCMLTLFYAPDCVFSAKVADTFFRLAPLLPKLRVVAVDVSVGGKGTESLISHYGISSTPVIALWQDGFPRYRLYDDYARLDTLLRVLRSHTDLSPLTPSSLDEEEGKNEKQPDDGGIGERVGVEADNRALGGENQFSWEPTRDEFLAQFYYLREHLGFDWYLLAAVVTCLVNLVYFTFSSRKGRSLLRRHFPHHFAVFQ</sequence>
<evidence type="ECO:0000256" key="2">
    <source>
        <dbReference type="SAM" id="Phobius"/>
    </source>
</evidence>
<proteinExistence type="predicted"/>
<evidence type="ECO:0000313" key="4">
    <source>
        <dbReference type="WBParaSite" id="GPLIN_000367900"/>
    </source>
</evidence>
<dbReference type="PANTHER" id="PTHR14684:SF2">
    <property type="entry name" value="THIOREDOXIN DOMAIN-CONTAINING PROTEIN 15"/>
    <property type="match status" value="1"/>
</dbReference>
<feature type="transmembrane region" description="Helical" evidence="2">
    <location>
        <begin position="483"/>
        <end position="501"/>
    </location>
</feature>
<evidence type="ECO:0000256" key="1">
    <source>
        <dbReference type="SAM" id="MobiDB-lite"/>
    </source>
</evidence>
<keyword evidence="3" id="KW-1185">Reference proteome</keyword>
<reference evidence="4" key="3">
    <citation type="submission" date="2016-06" db="UniProtKB">
        <authorList>
            <consortium name="WormBaseParasite"/>
        </authorList>
    </citation>
    <scope>IDENTIFICATION</scope>
</reference>